<dbReference type="Gene3D" id="3.40.140.10">
    <property type="entry name" value="Cytidine Deaminase, domain 2"/>
    <property type="match status" value="1"/>
</dbReference>
<name>A0AA39KUM1_MICHY</name>
<sequence length="266" mass="30313">MESSLIKVELQADVYMLCLQHALSTENFEVMGLLIGDLDDGIAKISAVIILRRLDKKKDRVEISSEQLMEASAEAERLQNKLKRSMRILGWYHSHPHITVFPSHVDVGTQATYQMMEQGFVGLIFSVFNESKDTKEQEIVLTCFQSRNNKPVEVPLEIVKTHGIALTCLNTMKELPEILVQEEEEVAKPCEKNPDMLAVIHNDAVRTRALVHITDIITKPLIEMFKQRIELNTMRNIFLGQQLKKLSRKNFNESTRKVPLNSTSGV</sequence>
<dbReference type="Pfam" id="PF18110">
    <property type="entry name" value="BRCC36_C"/>
    <property type="match status" value="1"/>
</dbReference>
<dbReference type="SMART" id="SM00232">
    <property type="entry name" value="JAB_MPN"/>
    <property type="match status" value="1"/>
</dbReference>
<dbReference type="GO" id="GO:0004843">
    <property type="term" value="F:cysteine-type deubiquitinase activity"/>
    <property type="evidence" value="ECO:0007669"/>
    <property type="project" value="InterPro"/>
</dbReference>
<keyword evidence="4" id="KW-0833">Ubl conjugation pathway</keyword>
<dbReference type="GO" id="GO:0046872">
    <property type="term" value="F:metal ion binding"/>
    <property type="evidence" value="ECO:0007669"/>
    <property type="project" value="UniProtKB-KW"/>
</dbReference>
<evidence type="ECO:0000256" key="6">
    <source>
        <dbReference type="ARBA" id="ARBA00022833"/>
    </source>
</evidence>
<reference evidence="10" key="1">
    <citation type="journal article" date="2023" name="bioRxiv">
        <title>Scaffold-level genome assemblies of two parasitoid biocontrol wasps reveal the parthenogenesis mechanism and an associated novel virus.</title>
        <authorList>
            <person name="Inwood S."/>
            <person name="Skelly J."/>
            <person name="Guhlin J."/>
            <person name="Harrop T."/>
            <person name="Goldson S."/>
            <person name="Dearden P."/>
        </authorList>
    </citation>
    <scope>NUCLEOTIDE SEQUENCE</scope>
    <source>
        <strain evidence="10">Lincoln</strain>
        <tissue evidence="10">Whole body</tissue>
    </source>
</reference>
<evidence type="ECO:0000256" key="3">
    <source>
        <dbReference type="ARBA" id="ARBA00022723"/>
    </source>
</evidence>
<evidence type="ECO:0000256" key="1">
    <source>
        <dbReference type="ARBA" id="ARBA00008021"/>
    </source>
</evidence>
<gene>
    <name evidence="10" type="ORF">PV327_010146</name>
</gene>
<dbReference type="GO" id="GO:0070531">
    <property type="term" value="C:BRCA1-A complex"/>
    <property type="evidence" value="ECO:0007669"/>
    <property type="project" value="InterPro"/>
</dbReference>
<dbReference type="SUPFAM" id="SSF102712">
    <property type="entry name" value="JAB1/MPN domain"/>
    <property type="match status" value="1"/>
</dbReference>
<dbReference type="PANTHER" id="PTHR10410">
    <property type="entry name" value="EUKARYOTIC TRANSLATION INITIATION FACTOR 3 -RELATED"/>
    <property type="match status" value="1"/>
</dbReference>
<keyword evidence="5" id="KW-0378">Hydrolase</keyword>
<evidence type="ECO:0000256" key="2">
    <source>
        <dbReference type="ARBA" id="ARBA00022670"/>
    </source>
</evidence>
<evidence type="ECO:0000256" key="5">
    <source>
        <dbReference type="ARBA" id="ARBA00022801"/>
    </source>
</evidence>
<keyword evidence="3" id="KW-0479">Metal-binding</keyword>
<evidence type="ECO:0000313" key="11">
    <source>
        <dbReference type="Proteomes" id="UP001168972"/>
    </source>
</evidence>
<dbReference type="Proteomes" id="UP001168972">
    <property type="component" value="Unassembled WGS sequence"/>
</dbReference>
<evidence type="ECO:0000313" key="10">
    <source>
        <dbReference type="EMBL" id="KAK0174369.1"/>
    </source>
</evidence>
<evidence type="ECO:0000256" key="4">
    <source>
        <dbReference type="ARBA" id="ARBA00022786"/>
    </source>
</evidence>
<proteinExistence type="inferred from homology"/>
<protein>
    <recommendedName>
        <fullName evidence="9">MPN domain-containing protein</fullName>
    </recommendedName>
</protein>
<dbReference type="InterPro" id="IPR033860">
    <property type="entry name" value="MPN_BRCC36"/>
</dbReference>
<dbReference type="InterPro" id="IPR050242">
    <property type="entry name" value="JAMM_MPN+_peptidase_M67A"/>
</dbReference>
<dbReference type="InterPro" id="IPR000555">
    <property type="entry name" value="JAMM/MPN+_dom"/>
</dbReference>
<keyword evidence="6" id="KW-0862">Zinc</keyword>
<evidence type="ECO:0000256" key="7">
    <source>
        <dbReference type="ARBA" id="ARBA00023049"/>
    </source>
</evidence>
<accession>A0AA39KUM1</accession>
<feature type="domain" description="MPN" evidence="9">
    <location>
        <begin position="8"/>
        <end position="150"/>
    </location>
</feature>
<dbReference type="InterPro" id="IPR037518">
    <property type="entry name" value="MPN"/>
</dbReference>
<keyword evidence="7" id="KW-0482">Metalloprotease</keyword>
<dbReference type="EMBL" id="JAQQBR010000006">
    <property type="protein sequence ID" value="KAK0174369.1"/>
    <property type="molecule type" value="Genomic_DNA"/>
</dbReference>
<dbReference type="PROSITE" id="PS50249">
    <property type="entry name" value="MPN"/>
    <property type="match status" value="1"/>
</dbReference>
<organism evidence="10 11">
    <name type="scientific">Microctonus hyperodae</name>
    <name type="common">Parasitoid wasp</name>
    <dbReference type="NCBI Taxonomy" id="165561"/>
    <lineage>
        <taxon>Eukaryota</taxon>
        <taxon>Metazoa</taxon>
        <taxon>Ecdysozoa</taxon>
        <taxon>Arthropoda</taxon>
        <taxon>Hexapoda</taxon>
        <taxon>Insecta</taxon>
        <taxon>Pterygota</taxon>
        <taxon>Neoptera</taxon>
        <taxon>Endopterygota</taxon>
        <taxon>Hymenoptera</taxon>
        <taxon>Apocrita</taxon>
        <taxon>Ichneumonoidea</taxon>
        <taxon>Braconidae</taxon>
        <taxon>Euphorinae</taxon>
        <taxon>Microctonus</taxon>
    </lineage>
</organism>
<keyword evidence="2" id="KW-0645">Protease</keyword>
<dbReference type="AlphaFoldDB" id="A0AA39KUM1"/>
<dbReference type="GO" id="GO:0070536">
    <property type="term" value="P:protein K63-linked deubiquitination"/>
    <property type="evidence" value="ECO:0007669"/>
    <property type="project" value="InterPro"/>
</dbReference>
<dbReference type="GO" id="GO:0008237">
    <property type="term" value="F:metallopeptidase activity"/>
    <property type="evidence" value="ECO:0007669"/>
    <property type="project" value="UniProtKB-KW"/>
</dbReference>
<comment type="caution">
    <text evidence="10">The sequence shown here is derived from an EMBL/GenBank/DDBJ whole genome shotgun (WGS) entry which is preliminary data.</text>
</comment>
<dbReference type="GO" id="GO:0006508">
    <property type="term" value="P:proteolysis"/>
    <property type="evidence" value="ECO:0007669"/>
    <property type="project" value="UniProtKB-KW"/>
</dbReference>
<feature type="coiled-coil region" evidence="8">
    <location>
        <begin position="51"/>
        <end position="88"/>
    </location>
</feature>
<dbReference type="Pfam" id="PF01398">
    <property type="entry name" value="JAB"/>
    <property type="match status" value="1"/>
</dbReference>
<evidence type="ECO:0000256" key="8">
    <source>
        <dbReference type="SAM" id="Coils"/>
    </source>
</evidence>
<evidence type="ECO:0000259" key="9">
    <source>
        <dbReference type="PROSITE" id="PS50249"/>
    </source>
</evidence>
<dbReference type="GO" id="GO:0006281">
    <property type="term" value="P:DNA repair"/>
    <property type="evidence" value="ECO:0007669"/>
    <property type="project" value="InterPro"/>
</dbReference>
<dbReference type="GO" id="GO:0070552">
    <property type="term" value="C:BRISC complex"/>
    <property type="evidence" value="ECO:0007669"/>
    <property type="project" value="InterPro"/>
</dbReference>
<keyword evidence="8" id="KW-0175">Coiled coil</keyword>
<dbReference type="InterPro" id="IPR040749">
    <property type="entry name" value="BRCC36_C"/>
</dbReference>
<reference evidence="10" key="2">
    <citation type="submission" date="2023-03" db="EMBL/GenBank/DDBJ databases">
        <authorList>
            <person name="Inwood S.N."/>
            <person name="Skelly J.G."/>
            <person name="Guhlin J."/>
            <person name="Harrop T.W.R."/>
            <person name="Goldson S.G."/>
            <person name="Dearden P.K."/>
        </authorList>
    </citation>
    <scope>NUCLEOTIDE SEQUENCE</scope>
    <source>
        <strain evidence="10">Lincoln</strain>
        <tissue evidence="10">Whole body</tissue>
    </source>
</reference>
<keyword evidence="11" id="KW-1185">Reference proteome</keyword>
<dbReference type="CDD" id="cd08068">
    <property type="entry name" value="MPN_BRCC36"/>
    <property type="match status" value="1"/>
</dbReference>
<comment type="similarity">
    <text evidence="1">Belongs to the peptidase M67A family. BRCC36 subfamily.</text>
</comment>